<dbReference type="InterPro" id="IPR031475">
    <property type="entry name" value="NBD_C"/>
</dbReference>
<dbReference type="InterPro" id="IPR042213">
    <property type="entry name" value="NBD_C_sf"/>
</dbReference>
<keyword evidence="5" id="KW-0067">ATP-binding</keyword>
<dbReference type="EMBL" id="BMJQ01000021">
    <property type="protein sequence ID" value="GGF44888.1"/>
    <property type="molecule type" value="Genomic_DNA"/>
</dbReference>
<evidence type="ECO:0000259" key="8">
    <source>
        <dbReference type="Pfam" id="PF17042"/>
    </source>
</evidence>
<evidence type="ECO:0008006" key="11">
    <source>
        <dbReference type="Google" id="ProtNLM"/>
    </source>
</evidence>
<proteinExistence type="inferred from homology"/>
<organism evidence="9 10">
    <name type="scientific">Aliidongia dinghuensis</name>
    <dbReference type="NCBI Taxonomy" id="1867774"/>
    <lineage>
        <taxon>Bacteria</taxon>
        <taxon>Pseudomonadati</taxon>
        <taxon>Pseudomonadota</taxon>
        <taxon>Alphaproteobacteria</taxon>
        <taxon>Rhodospirillales</taxon>
        <taxon>Dongiaceae</taxon>
        <taxon>Aliidongia</taxon>
    </lineage>
</organism>
<reference evidence="9" key="2">
    <citation type="submission" date="2020-09" db="EMBL/GenBank/DDBJ databases">
        <authorList>
            <person name="Sun Q."/>
            <person name="Zhou Y."/>
        </authorList>
    </citation>
    <scope>NUCLEOTIDE SEQUENCE</scope>
    <source>
        <strain evidence="9">CGMCC 1.15725</strain>
    </source>
</reference>
<name>A0A8J2YZW7_9PROT</name>
<dbReference type="InterPro" id="IPR010737">
    <property type="entry name" value="4-carb_acid_sugar_kinase_N"/>
</dbReference>
<comment type="similarity">
    <text evidence="1">Belongs to the four-carbon acid sugar kinase family.</text>
</comment>
<evidence type="ECO:0000256" key="2">
    <source>
        <dbReference type="ARBA" id="ARBA00022679"/>
    </source>
</evidence>
<dbReference type="Pfam" id="PF07005">
    <property type="entry name" value="SBD_N"/>
    <property type="match status" value="1"/>
</dbReference>
<dbReference type="GO" id="GO:0005524">
    <property type="term" value="F:ATP binding"/>
    <property type="evidence" value="ECO:0007669"/>
    <property type="project" value="UniProtKB-KW"/>
</dbReference>
<evidence type="ECO:0000313" key="9">
    <source>
        <dbReference type="EMBL" id="GGF44888.1"/>
    </source>
</evidence>
<evidence type="ECO:0000256" key="4">
    <source>
        <dbReference type="ARBA" id="ARBA00022777"/>
    </source>
</evidence>
<gene>
    <name evidence="9" type="ORF">GCM10011611_59130</name>
</gene>
<evidence type="ECO:0000259" key="7">
    <source>
        <dbReference type="Pfam" id="PF07005"/>
    </source>
</evidence>
<evidence type="ECO:0000313" key="10">
    <source>
        <dbReference type="Proteomes" id="UP000646365"/>
    </source>
</evidence>
<keyword evidence="4" id="KW-0418">Kinase</keyword>
<evidence type="ECO:0000256" key="5">
    <source>
        <dbReference type="ARBA" id="ARBA00022840"/>
    </source>
</evidence>
<reference evidence="9" key="1">
    <citation type="journal article" date="2014" name="Int. J. Syst. Evol. Microbiol.">
        <title>Complete genome sequence of Corynebacterium casei LMG S-19264T (=DSM 44701T), isolated from a smear-ripened cheese.</title>
        <authorList>
            <consortium name="US DOE Joint Genome Institute (JGI-PGF)"/>
            <person name="Walter F."/>
            <person name="Albersmeier A."/>
            <person name="Kalinowski J."/>
            <person name="Ruckert C."/>
        </authorList>
    </citation>
    <scope>NUCLEOTIDE SEQUENCE</scope>
    <source>
        <strain evidence="9">CGMCC 1.15725</strain>
    </source>
</reference>
<dbReference type="Pfam" id="PF17042">
    <property type="entry name" value="NBD_C"/>
    <property type="match status" value="1"/>
</dbReference>
<keyword evidence="6" id="KW-0119">Carbohydrate metabolism</keyword>
<evidence type="ECO:0000256" key="1">
    <source>
        <dbReference type="ARBA" id="ARBA00005715"/>
    </source>
</evidence>
<feature type="domain" description="Four-carbon acid sugar kinase nucleotide binding" evidence="8">
    <location>
        <begin position="278"/>
        <end position="450"/>
    </location>
</feature>
<comment type="caution">
    <text evidence="9">The sequence shown here is derived from an EMBL/GenBank/DDBJ whole genome shotgun (WGS) entry which is preliminary data.</text>
</comment>
<keyword evidence="10" id="KW-1185">Reference proteome</keyword>
<dbReference type="Proteomes" id="UP000646365">
    <property type="component" value="Unassembled WGS sequence"/>
</dbReference>
<accession>A0A8J2YZW7</accession>
<feature type="domain" description="Four-carbon acid sugar kinase N-terminal" evidence="7">
    <location>
        <begin position="16"/>
        <end position="251"/>
    </location>
</feature>
<keyword evidence="2" id="KW-0808">Transferase</keyword>
<dbReference type="Gene3D" id="3.40.980.20">
    <property type="entry name" value="Four-carbon acid sugar kinase, nucleotide binding domain"/>
    <property type="match status" value="1"/>
</dbReference>
<dbReference type="InterPro" id="IPR037051">
    <property type="entry name" value="4-carb_acid_sugar_kinase_N_sf"/>
</dbReference>
<evidence type="ECO:0000256" key="3">
    <source>
        <dbReference type="ARBA" id="ARBA00022741"/>
    </source>
</evidence>
<evidence type="ECO:0000256" key="6">
    <source>
        <dbReference type="ARBA" id="ARBA00023277"/>
    </source>
</evidence>
<dbReference type="SUPFAM" id="SSF142764">
    <property type="entry name" value="YgbK-like"/>
    <property type="match status" value="1"/>
</dbReference>
<keyword evidence="3" id="KW-0547">Nucleotide-binding</keyword>
<dbReference type="Gene3D" id="3.40.50.10840">
    <property type="entry name" value="Putative sugar-binding, N-terminal domain"/>
    <property type="match status" value="1"/>
</dbReference>
<sequence length="460" mass="47225">MPLPAIPLPEGPLVSWYGDDFTGAAAVMEALTFGGVPAVLFLAPPTPERLAAFAGYRGIGIAGIARAKDPAWMAAALPPIFRTLAAIGAPIAQYKICSTLDSAPHIGSIGQAIDLAVPMLGGAWHPFVVAAPAIGRYQAFGTLFAAASDGTVHRLDRHPTMSRHPVTPMNEADVRRHLARQTERRIGLIDLPALRAGRGTAALAEATAAGAEVVALDLLDEADLAAVGEVVWQNRGRRLFAIGSQGLEYALITYWRREGLIAPPPPRRSAGAVSRIAVASGSCAPQTAAQIDCALAEGFAPLAVDATRAIDARAWAGEIERLAAAALDALSAGRDPLLFTARGPDDPAIGALNEALAASGADPVAVNERIGGGLGTALDRVIRCARLKRAVIAGGDTSGHAASVLGIHALTALAPTVPGAALFKAHGDDPALVDLEIALKGGQMGAPDYFLQIKAGGHDG</sequence>
<dbReference type="GO" id="GO:0016301">
    <property type="term" value="F:kinase activity"/>
    <property type="evidence" value="ECO:0007669"/>
    <property type="project" value="UniProtKB-KW"/>
</dbReference>
<protein>
    <recommendedName>
        <fullName evidence="11">Four-carbon acid sugar kinase family protein</fullName>
    </recommendedName>
</protein>
<dbReference type="RefSeq" id="WP_189051786.1">
    <property type="nucleotide sequence ID" value="NZ_BMJQ01000021.1"/>
</dbReference>
<dbReference type="AlphaFoldDB" id="A0A8J2YZW7"/>